<protein>
    <submittedName>
        <fullName evidence="3">Phosphoesterase</fullName>
    </submittedName>
</protein>
<gene>
    <name evidence="3" type="ORF">BV401_40615</name>
</gene>
<name>A0ABN4WK11_9ACTN</name>
<dbReference type="Gene3D" id="3.20.20.140">
    <property type="entry name" value="Metal-dependent hydrolases"/>
    <property type="match status" value="1"/>
</dbReference>
<evidence type="ECO:0000256" key="1">
    <source>
        <dbReference type="SAM" id="MobiDB-lite"/>
    </source>
</evidence>
<reference evidence="3 4" key="1">
    <citation type="journal article" date="2017" name="J. Biotechnol.">
        <title>The complete genome sequence of Streptomyces autolyticus CGMCC 0516, the producer of geldanamycin, autolytimycin, reblastatin and elaiophylin.</title>
        <authorList>
            <person name="Yin M."/>
            <person name="Jiang M."/>
            <person name="Ren Z."/>
            <person name="Dong Y."/>
            <person name="Lu T."/>
        </authorList>
    </citation>
    <scope>NUCLEOTIDE SEQUENCE [LARGE SCALE GENOMIC DNA]</scope>
    <source>
        <strain evidence="3 4">CGMCC0516</strain>
    </source>
</reference>
<keyword evidence="2" id="KW-0812">Transmembrane</keyword>
<feature type="region of interest" description="Disordered" evidence="1">
    <location>
        <begin position="36"/>
        <end position="61"/>
    </location>
</feature>
<evidence type="ECO:0000256" key="2">
    <source>
        <dbReference type="SAM" id="Phobius"/>
    </source>
</evidence>
<organism evidence="3 4">
    <name type="scientific">Streptomyces autolyticus</name>
    <dbReference type="NCBI Taxonomy" id="75293"/>
    <lineage>
        <taxon>Bacteria</taxon>
        <taxon>Bacillati</taxon>
        <taxon>Actinomycetota</taxon>
        <taxon>Actinomycetes</taxon>
        <taxon>Kitasatosporales</taxon>
        <taxon>Streptomycetaceae</taxon>
        <taxon>Streptomyces</taxon>
    </lineage>
</organism>
<keyword evidence="2" id="KW-0472">Membrane</keyword>
<accession>A0ABN4WK11</accession>
<proteinExistence type="predicted"/>
<evidence type="ECO:0000313" key="3">
    <source>
        <dbReference type="EMBL" id="AQA15780.1"/>
    </source>
</evidence>
<dbReference type="InterPro" id="IPR006311">
    <property type="entry name" value="TAT_signal"/>
</dbReference>
<sequence length="500" mass="55783">MKDIEDGERSRVSRRQLVKYAGVGATLAAASPMVGGGAAWARDDDRAEGNRERRGDSRGRVWRAGDHHVHSEYSGEFDTSTNPPKFIKGADAVYPIVTNAIMAKNFGLTWAMCTDHGGPTHSRVNLEQAYPDLLRSRRLVPEVLQFWGMEFDAPAMDHHTLMIPRHDDEAKMLHDLESRFAKLDAFPKDPARDTEAKMVEFLKYAKDLRQKPLVIAHHASRSATGLGVWGQDTPREFRNGNNAAPNVYVGFEGAPGHQAGPLNGGARGGYGSHPTYGGYDQMTARVGGLWDSLLAEGRRWWITATSDSHVHWTRGGSDFWPGEYSKTYVLARQDYADIMDGLRNGRIWVTTGDLITSLDLTAGGQGKEAAVGETITVSRRQRTDVEIEIRFRPLDGVNHNGDRPEVRRVDLIVGEITGPSADLDADTNPTTRVVGRFGPRDWRKQGEYYVIKHTLRDVQTDMYARVRGTSTDEAEPLADGKESPWEDLWFYSNPVFVHVR</sequence>
<feature type="compositionally biased region" description="Basic and acidic residues" evidence="1">
    <location>
        <begin position="41"/>
        <end position="61"/>
    </location>
</feature>
<dbReference type="Proteomes" id="UP000187851">
    <property type="component" value="Chromosome"/>
</dbReference>
<keyword evidence="4" id="KW-1185">Reference proteome</keyword>
<feature type="transmembrane region" description="Helical" evidence="2">
    <location>
        <begin position="20"/>
        <end position="41"/>
    </location>
</feature>
<evidence type="ECO:0000313" key="4">
    <source>
        <dbReference type="Proteomes" id="UP000187851"/>
    </source>
</evidence>
<dbReference type="RefSeq" id="WP_079260144.1">
    <property type="nucleotide sequence ID" value="NZ_CP019458.1"/>
</dbReference>
<dbReference type="InterPro" id="IPR016195">
    <property type="entry name" value="Pol/histidinol_Pase-like"/>
</dbReference>
<keyword evidence="2" id="KW-1133">Transmembrane helix</keyword>
<dbReference type="EMBL" id="CP019458">
    <property type="protein sequence ID" value="AQA15780.1"/>
    <property type="molecule type" value="Genomic_DNA"/>
</dbReference>
<dbReference type="SUPFAM" id="SSF89550">
    <property type="entry name" value="PHP domain-like"/>
    <property type="match status" value="1"/>
</dbReference>
<dbReference type="PROSITE" id="PS51318">
    <property type="entry name" value="TAT"/>
    <property type="match status" value="1"/>
</dbReference>